<proteinExistence type="predicted"/>
<dbReference type="PROSITE" id="PS51257">
    <property type="entry name" value="PROKAR_LIPOPROTEIN"/>
    <property type="match status" value="1"/>
</dbReference>
<protein>
    <submittedName>
        <fullName evidence="1">Uncharacterized protein</fullName>
    </submittedName>
</protein>
<evidence type="ECO:0000313" key="2">
    <source>
        <dbReference type="Proteomes" id="UP001162087"/>
    </source>
</evidence>
<gene>
    <name evidence="1" type="primary">SKDI01G0930</name>
    <name evidence="1" type="ORF">SKDI_01G0930</name>
</gene>
<accession>A0AA35JAD1</accession>
<name>A0AA35JAD1_SACK1</name>
<organism evidence="1 2">
    <name type="scientific">Saccharomyces kudriavzevii (strain ATCC MYA-4449 / AS 2.2408 / CBS 8840 / NBRC 1802 / NCYC 2889)</name>
    <name type="common">Yeast</name>
    <dbReference type="NCBI Taxonomy" id="226230"/>
    <lineage>
        <taxon>Eukaryota</taxon>
        <taxon>Fungi</taxon>
        <taxon>Dikarya</taxon>
        <taxon>Ascomycota</taxon>
        <taxon>Saccharomycotina</taxon>
        <taxon>Saccharomycetes</taxon>
        <taxon>Saccharomycetales</taxon>
        <taxon>Saccharomycetaceae</taxon>
        <taxon>Saccharomyces</taxon>
    </lineage>
</organism>
<reference evidence="1" key="1">
    <citation type="submission" date="2022-10" db="EMBL/GenBank/DDBJ databases">
        <authorList>
            <person name="Byrne P K."/>
        </authorList>
    </citation>
    <scope>NUCLEOTIDE SEQUENCE</scope>
    <source>
        <strain evidence="1">IFO1802</strain>
    </source>
</reference>
<keyword evidence="2" id="KW-1185">Reference proteome</keyword>
<dbReference type="Proteomes" id="UP001162087">
    <property type="component" value="Chromosome 1"/>
</dbReference>
<sequence length="253" mass="28915">MIHPLFRLCILGTFLLSSYACLENSMQKSIEVVTLSHSGTRINSTSAKSALFGRSDALSMNYSTENMLNNNSCDCKKNFSYPDVITNVTKAFNNTLENLVNLQANKNLYHNMGTLIQNVFYQLLLTVNYFNMNKIKASQKNYLQKSDFYEFERNGTEWKYIFASNSACIDYNSTAVSNNVISSLNYCISDERYNKTAAMCVVLKLSQDCSFDVRLQRSRNGPYKNIWDMPCGELQQHIGYKNGICYNSENKML</sequence>
<dbReference type="EMBL" id="OX365896">
    <property type="protein sequence ID" value="CAI4054685.1"/>
    <property type="molecule type" value="Genomic_DNA"/>
</dbReference>
<evidence type="ECO:0000313" key="1">
    <source>
        <dbReference type="EMBL" id="CAI4054685.1"/>
    </source>
</evidence>
<dbReference type="OrthoDB" id="4069830at2759"/>